<organism evidence="1 2">
    <name type="scientific">Trichomonascus ciferrii</name>
    <dbReference type="NCBI Taxonomy" id="44093"/>
    <lineage>
        <taxon>Eukaryota</taxon>
        <taxon>Fungi</taxon>
        <taxon>Dikarya</taxon>
        <taxon>Ascomycota</taxon>
        <taxon>Saccharomycotina</taxon>
        <taxon>Dipodascomycetes</taxon>
        <taxon>Dipodascales</taxon>
        <taxon>Trichomonascaceae</taxon>
        <taxon>Trichomonascus</taxon>
        <taxon>Trichomonascus ciferrii complex</taxon>
    </lineage>
</organism>
<dbReference type="OrthoDB" id="1901872at2759"/>
<protein>
    <recommendedName>
        <fullName evidence="3">Reverse transcriptase Ty1/copia-type domain-containing protein</fullName>
    </recommendedName>
</protein>
<keyword evidence="2" id="KW-1185">Reference proteome</keyword>
<reference evidence="1" key="1">
    <citation type="journal article" date="2019" name="G3 (Bethesda)">
        <title>Genome Assemblies of Two Rare Opportunistic Yeast Pathogens: Diutina rugosa (syn. Candida rugosa) and Trichomonascus ciferrii (syn. Candida ciferrii).</title>
        <authorList>
            <person name="Mixao V."/>
            <person name="Saus E."/>
            <person name="Hansen A.P."/>
            <person name="Lass-Florl C."/>
            <person name="Gabaldon T."/>
        </authorList>
    </citation>
    <scope>NUCLEOTIDE SEQUENCE</scope>
    <source>
        <strain evidence="1">CBS 4856</strain>
    </source>
</reference>
<accession>A0A642V510</accession>
<dbReference type="EMBL" id="SWFS01000189">
    <property type="protein sequence ID" value="KAA8914960.1"/>
    <property type="molecule type" value="Genomic_DNA"/>
</dbReference>
<gene>
    <name evidence="1" type="ORF">TRICI_002796</name>
</gene>
<evidence type="ECO:0000313" key="1">
    <source>
        <dbReference type="EMBL" id="KAA8914960.1"/>
    </source>
</evidence>
<sequence>MDSNFKHDAPEKLLDEKDKQWHQKAVGHTWYIHHLCRHDIVLVEVLSFYMSCPGTVHKEAMIRLLGYLNATQEYGLEFDFSEIGNPDLEVKFQPIFLCRFNES</sequence>
<dbReference type="VEuPathDB" id="FungiDB:TRICI_002796"/>
<comment type="caution">
    <text evidence="1">The sequence shown here is derived from an EMBL/GenBank/DDBJ whole genome shotgun (WGS) entry which is preliminary data.</text>
</comment>
<evidence type="ECO:0000313" key="2">
    <source>
        <dbReference type="Proteomes" id="UP000761534"/>
    </source>
</evidence>
<proteinExistence type="predicted"/>
<evidence type="ECO:0008006" key="3">
    <source>
        <dbReference type="Google" id="ProtNLM"/>
    </source>
</evidence>
<dbReference type="AlphaFoldDB" id="A0A642V510"/>
<dbReference type="Proteomes" id="UP000761534">
    <property type="component" value="Unassembled WGS sequence"/>
</dbReference>
<name>A0A642V510_9ASCO</name>